<accession>A0AA42AVM7</accession>
<sequence length="235" mass="26668">ILELPRENEEFSSDNKEEPKIQEHEELRLRTYFSSDKQLKKVSGGELKKQEFSLTEATHDKQFWLSASLKSGHSEDESHPGIISEFNAIKTQYIMQNILPYMCIIAVRNEGENVLNGMLKNGVGTLDFCVRLYPDQEVVSAKMIKTFKQRGSPTYGIISKVAVHKSARQQGVASLMLKLVIEFANQKGISQIFLQVHRRNKPAQALFGKMGFTITDARVTPLQEKPNMYTCSLDL</sequence>
<evidence type="ECO:0000313" key="4">
    <source>
        <dbReference type="Proteomes" id="UP001177140"/>
    </source>
</evidence>
<feature type="domain" description="N-acetyltransferase" evidence="2">
    <location>
        <begin position="81"/>
        <end position="235"/>
    </location>
</feature>
<dbReference type="Pfam" id="PF00583">
    <property type="entry name" value="Acetyltransf_1"/>
    <property type="match status" value="1"/>
</dbReference>
<gene>
    <name evidence="3" type="ORF">MKW94_009484</name>
</gene>
<protein>
    <recommendedName>
        <fullName evidence="2">N-acetyltransferase domain-containing protein</fullName>
    </recommendedName>
</protein>
<proteinExistence type="predicted"/>
<keyword evidence="4" id="KW-1185">Reference proteome</keyword>
<dbReference type="SUPFAM" id="SSF55729">
    <property type="entry name" value="Acyl-CoA N-acyltransferases (Nat)"/>
    <property type="match status" value="1"/>
</dbReference>
<evidence type="ECO:0000259" key="2">
    <source>
        <dbReference type="PROSITE" id="PS51186"/>
    </source>
</evidence>
<feature type="non-terminal residue" evidence="3">
    <location>
        <position position="1"/>
    </location>
</feature>
<name>A0AA42AVM7_PAPNU</name>
<dbReference type="Proteomes" id="UP001177140">
    <property type="component" value="Unassembled WGS sequence"/>
</dbReference>
<reference evidence="3" key="1">
    <citation type="submission" date="2022-03" db="EMBL/GenBank/DDBJ databases">
        <title>A functionally conserved STORR gene fusion in Papaver species that diverged 16.8 million years ago.</title>
        <authorList>
            <person name="Catania T."/>
        </authorList>
    </citation>
    <scope>NUCLEOTIDE SEQUENCE</scope>
    <source>
        <strain evidence="3">S-191538</strain>
    </source>
</reference>
<dbReference type="GO" id="GO:0016747">
    <property type="term" value="F:acyltransferase activity, transferring groups other than amino-acyl groups"/>
    <property type="evidence" value="ECO:0007669"/>
    <property type="project" value="InterPro"/>
</dbReference>
<dbReference type="Gene3D" id="3.40.630.30">
    <property type="match status" value="1"/>
</dbReference>
<dbReference type="PROSITE" id="PS51186">
    <property type="entry name" value="GNAT"/>
    <property type="match status" value="1"/>
</dbReference>
<evidence type="ECO:0000313" key="3">
    <source>
        <dbReference type="EMBL" id="MCL7042194.1"/>
    </source>
</evidence>
<comment type="caution">
    <text evidence="3">The sequence shown here is derived from an EMBL/GenBank/DDBJ whole genome shotgun (WGS) entry which is preliminary data.</text>
</comment>
<dbReference type="InterPro" id="IPR000182">
    <property type="entry name" value="GNAT_dom"/>
</dbReference>
<dbReference type="PANTHER" id="PTHR47426">
    <property type="entry name" value="ACYL-COA N-ACYLTRANSFERASES (NAT) SUPERFAMILY PROTEIN"/>
    <property type="match status" value="1"/>
</dbReference>
<dbReference type="AlphaFoldDB" id="A0AA42AVM7"/>
<dbReference type="CDD" id="cd04301">
    <property type="entry name" value="NAT_SF"/>
    <property type="match status" value="1"/>
</dbReference>
<dbReference type="InterPro" id="IPR016181">
    <property type="entry name" value="Acyl_CoA_acyltransferase"/>
</dbReference>
<evidence type="ECO:0000256" key="1">
    <source>
        <dbReference type="SAM" id="MobiDB-lite"/>
    </source>
</evidence>
<dbReference type="PANTHER" id="PTHR47426:SF3">
    <property type="entry name" value="GCN5-RELATED N-ACETYLTRANSFERASE 6, CHLOROPLASTIC"/>
    <property type="match status" value="1"/>
</dbReference>
<feature type="region of interest" description="Disordered" evidence="1">
    <location>
        <begin position="1"/>
        <end position="24"/>
    </location>
</feature>
<dbReference type="EMBL" id="JAJJMA010232420">
    <property type="protein sequence ID" value="MCL7042194.1"/>
    <property type="molecule type" value="Genomic_DNA"/>
</dbReference>
<organism evidence="3 4">
    <name type="scientific">Papaver nudicaule</name>
    <name type="common">Iceland poppy</name>
    <dbReference type="NCBI Taxonomy" id="74823"/>
    <lineage>
        <taxon>Eukaryota</taxon>
        <taxon>Viridiplantae</taxon>
        <taxon>Streptophyta</taxon>
        <taxon>Embryophyta</taxon>
        <taxon>Tracheophyta</taxon>
        <taxon>Spermatophyta</taxon>
        <taxon>Magnoliopsida</taxon>
        <taxon>Ranunculales</taxon>
        <taxon>Papaveraceae</taxon>
        <taxon>Papaveroideae</taxon>
        <taxon>Papaver</taxon>
    </lineage>
</organism>